<dbReference type="AlphaFoldDB" id="A0A8F5C1K6"/>
<dbReference type="Pfam" id="PF03243">
    <property type="entry name" value="MerB"/>
    <property type="match status" value="1"/>
</dbReference>
<gene>
    <name evidence="1" type="ORF">J5U22_01852</name>
</gene>
<organism evidence="1 2">
    <name type="scientific">Saccharolobus shibatae</name>
    <dbReference type="NCBI Taxonomy" id="2286"/>
    <lineage>
        <taxon>Archaea</taxon>
        <taxon>Thermoproteota</taxon>
        <taxon>Thermoprotei</taxon>
        <taxon>Sulfolobales</taxon>
        <taxon>Sulfolobaceae</taxon>
        <taxon>Saccharolobus</taxon>
    </lineage>
</organism>
<evidence type="ECO:0000313" key="2">
    <source>
        <dbReference type="Proteomes" id="UP000694036"/>
    </source>
</evidence>
<keyword evidence="2" id="KW-1185">Reference proteome</keyword>
<dbReference type="RefSeq" id="WP_218257917.1">
    <property type="nucleotide sequence ID" value="NZ_CP077713.1"/>
</dbReference>
<dbReference type="InterPro" id="IPR004927">
    <property type="entry name" value="MerB"/>
</dbReference>
<name>A0A8F5C1K6_9CREN</name>
<dbReference type="EMBL" id="CP077713">
    <property type="protein sequence ID" value="QXJ35305.1"/>
    <property type="molecule type" value="Genomic_DNA"/>
</dbReference>
<dbReference type="Proteomes" id="UP000694036">
    <property type="component" value="Chromosome"/>
</dbReference>
<dbReference type="GO" id="GO:0018836">
    <property type="term" value="F:alkylmercury lyase activity"/>
    <property type="evidence" value="ECO:0007669"/>
    <property type="project" value="InterPro"/>
</dbReference>
<accession>A0A8F5C1K6</accession>
<dbReference type="GeneID" id="65557213"/>
<reference evidence="1 2" key="1">
    <citation type="journal article" date="2021" name="Environ. Microbiol.">
        <title>New insights into the diversity and evolution of the archaeal mobilome from three complete genomes of Saccharolobus shibatae.</title>
        <authorList>
            <person name="Medvedeva S."/>
            <person name="Brandt D."/>
            <person name="Cvirkaite-Krupovic V."/>
            <person name="Liu Y."/>
            <person name="Severinov K."/>
            <person name="Ishino S."/>
            <person name="Ishino Y."/>
            <person name="Prangishvili D."/>
            <person name="Kalinowski J."/>
            <person name="Krupovic M."/>
        </authorList>
    </citation>
    <scope>NUCLEOTIDE SEQUENCE [LARGE SCALE GENOMIC DNA]</scope>
    <source>
        <strain evidence="1 2">S38A</strain>
    </source>
</reference>
<sequence>MRSTEEVLKRIVARKPTNFKIIDEHGKEVYVYCAWDAILYAILTNNNIEVETILSDKNNRFKLDKNTELIVSFVDPHDEEKFPITNETPSNLCPYLRFFTNLEEFESWRNSLPEGIRRLIKPMRVREAFSMIQQYLNNV</sequence>
<evidence type="ECO:0000313" key="1">
    <source>
        <dbReference type="EMBL" id="QXJ35305.1"/>
    </source>
</evidence>
<protein>
    <submittedName>
        <fullName evidence="1">Uncharacterized protein</fullName>
    </submittedName>
</protein>
<proteinExistence type="predicted"/>